<evidence type="ECO:0000256" key="1">
    <source>
        <dbReference type="SAM" id="Phobius"/>
    </source>
</evidence>
<protein>
    <submittedName>
        <fullName evidence="2">FUSC family protein</fullName>
    </submittedName>
</protein>
<dbReference type="EMBL" id="JAPEUL010000011">
    <property type="protein sequence ID" value="MCW4631373.1"/>
    <property type="molecule type" value="Genomic_DNA"/>
</dbReference>
<keyword evidence="1" id="KW-0472">Membrane</keyword>
<comment type="caution">
    <text evidence="2">The sequence shown here is derived from an EMBL/GenBank/DDBJ whole genome shotgun (WGS) entry which is preliminary data.</text>
</comment>
<dbReference type="Pfam" id="PF04632">
    <property type="entry name" value="FUSC"/>
    <property type="match status" value="1"/>
</dbReference>
<feature type="transmembrane region" description="Helical" evidence="1">
    <location>
        <begin position="115"/>
        <end position="135"/>
    </location>
</feature>
<name>A0ABT3KLD6_9GAMM</name>
<evidence type="ECO:0000313" key="3">
    <source>
        <dbReference type="Proteomes" id="UP001431181"/>
    </source>
</evidence>
<keyword evidence="3" id="KW-1185">Reference proteome</keyword>
<dbReference type="InterPro" id="IPR006726">
    <property type="entry name" value="PHBA_efflux_AaeB/fusaric-R"/>
</dbReference>
<gene>
    <name evidence="2" type="ORF">ONZ52_21645</name>
</gene>
<feature type="transmembrane region" description="Helical" evidence="1">
    <location>
        <begin position="15"/>
        <end position="38"/>
    </location>
</feature>
<accession>A0ABT3KLD6</accession>
<dbReference type="Proteomes" id="UP001431181">
    <property type="component" value="Unassembled WGS sequence"/>
</dbReference>
<reference evidence="2" key="1">
    <citation type="submission" date="2022-11" db="EMBL/GenBank/DDBJ databases">
        <title>Marinomonas sp. nov., isolated from marine algae.</title>
        <authorList>
            <person name="Choi D.G."/>
            <person name="Kim J.M."/>
            <person name="Lee J.K."/>
            <person name="Baek J.H."/>
            <person name="Jeon C.O."/>
        </authorList>
    </citation>
    <scope>NUCLEOTIDE SEQUENCE</scope>
    <source>
        <strain evidence="2">KJ51-3</strain>
    </source>
</reference>
<proteinExistence type="predicted"/>
<feature type="transmembrane region" description="Helical" evidence="1">
    <location>
        <begin position="155"/>
        <end position="174"/>
    </location>
</feature>
<evidence type="ECO:0000313" key="2">
    <source>
        <dbReference type="EMBL" id="MCW4631373.1"/>
    </source>
</evidence>
<feature type="transmembrane region" description="Helical" evidence="1">
    <location>
        <begin position="90"/>
        <end position="109"/>
    </location>
</feature>
<feature type="transmembrane region" description="Helical" evidence="1">
    <location>
        <begin position="58"/>
        <end position="83"/>
    </location>
</feature>
<keyword evidence="1" id="KW-1133">Transmembrane helix</keyword>
<dbReference type="RefSeq" id="WP_265220700.1">
    <property type="nucleotide sequence ID" value="NZ_JAPEUL010000011.1"/>
</dbReference>
<organism evidence="2 3">
    <name type="scientific">Marinomonas rhodophyticola</name>
    <dbReference type="NCBI Taxonomy" id="2992803"/>
    <lineage>
        <taxon>Bacteria</taxon>
        <taxon>Pseudomonadati</taxon>
        <taxon>Pseudomonadota</taxon>
        <taxon>Gammaproteobacteria</taxon>
        <taxon>Oceanospirillales</taxon>
        <taxon>Oceanospirillaceae</taxon>
        <taxon>Marinomonas</taxon>
    </lineage>
</organism>
<keyword evidence="1" id="KW-0812">Transmembrane</keyword>
<sequence>MGIVLRNLFLPEKQAVIFALKGVIAMALALTIALSLNLDRPYWALVSAVFLQMRPESGLVIEKAICQIVGTVIGGLFGILLLMQFMSYPYVALGVLALWLGLNAALSAMVRQANFVYAFAMAAVTAEIIVLMVMVKLHLRPIVRRCLWLHRLESVKLLLVLFVPVWSVICFGLSKSKTVCSDKPGR</sequence>